<dbReference type="Gene3D" id="1.10.530.10">
    <property type="match status" value="1"/>
</dbReference>
<feature type="domain" description="Peptidoglycan binding-like" evidence="2">
    <location>
        <begin position="206"/>
        <end position="257"/>
    </location>
</feature>
<dbReference type="STRING" id="52441.SAMN05216302_101014"/>
<dbReference type="SUPFAM" id="SSF53955">
    <property type="entry name" value="Lysozyme-like"/>
    <property type="match status" value="1"/>
</dbReference>
<gene>
    <name evidence="3" type="ORF">SAMN05216302_101014</name>
</gene>
<feature type="domain" description="Glycoside hydrolase family 19 catalytic" evidence="1">
    <location>
        <begin position="42"/>
        <end position="146"/>
    </location>
</feature>
<evidence type="ECO:0000313" key="4">
    <source>
        <dbReference type="Proteomes" id="UP000199533"/>
    </source>
</evidence>
<evidence type="ECO:0000259" key="1">
    <source>
        <dbReference type="Pfam" id="PF00182"/>
    </source>
</evidence>
<dbReference type="GO" id="GO:0016998">
    <property type="term" value="P:cell wall macromolecule catabolic process"/>
    <property type="evidence" value="ECO:0007669"/>
    <property type="project" value="InterPro"/>
</dbReference>
<dbReference type="OrthoDB" id="1491023at2"/>
<proteinExistence type="predicted"/>
<dbReference type="Pfam" id="PF01471">
    <property type="entry name" value="PG_binding_1"/>
    <property type="match status" value="1"/>
</dbReference>
<dbReference type="InterPro" id="IPR002477">
    <property type="entry name" value="Peptidoglycan-bd-like"/>
</dbReference>
<accession>A0A1I4AT26</accession>
<dbReference type="Pfam" id="PF00182">
    <property type="entry name" value="Glyco_hydro_19"/>
    <property type="match status" value="1"/>
</dbReference>
<dbReference type="GO" id="GO:0004568">
    <property type="term" value="F:chitinase activity"/>
    <property type="evidence" value="ECO:0007669"/>
    <property type="project" value="InterPro"/>
</dbReference>
<sequence>MIPVDSDFIMAVAPRFSGAKAEAQSRIVGEISAVFSRTLDSYDINTKKRIAHFMAQVTHECAGFRTTEEFASGAAYEGREDLGNIHAGDGKRYKGRGLIQLTGRANYRKIGKILDLPLEDNPVLAAEPATSLKIACEYWHTRKINAAADRDDLIKATKLVNGGLNGLDDRRKYLQKAKTALANIEGIRVALNEGGNSIVLRRGSFGDAVRELQELLIAEGFDISIDNDFGPATELAVLMFQKKNNLVADGIVGRNTWLSLRS</sequence>
<dbReference type="GO" id="GO:0006032">
    <property type="term" value="P:chitin catabolic process"/>
    <property type="evidence" value="ECO:0007669"/>
    <property type="project" value="InterPro"/>
</dbReference>
<evidence type="ECO:0000313" key="3">
    <source>
        <dbReference type="EMBL" id="SFK59390.1"/>
    </source>
</evidence>
<dbReference type="InterPro" id="IPR000726">
    <property type="entry name" value="Glyco_hydro_19_cat"/>
</dbReference>
<dbReference type="InterPro" id="IPR023346">
    <property type="entry name" value="Lysozyme-like_dom_sf"/>
</dbReference>
<protein>
    <submittedName>
        <fullName evidence="3">Putative chitinase</fullName>
    </submittedName>
</protein>
<dbReference type="Proteomes" id="UP000199533">
    <property type="component" value="Unassembled WGS sequence"/>
</dbReference>
<dbReference type="RefSeq" id="WP_090698834.1">
    <property type="nucleotide sequence ID" value="NZ_FOSP01000010.1"/>
</dbReference>
<keyword evidence="4" id="KW-1185">Reference proteome</keyword>
<organism evidence="3 4">
    <name type="scientific">Nitrosomonas aestuarii</name>
    <dbReference type="NCBI Taxonomy" id="52441"/>
    <lineage>
        <taxon>Bacteria</taxon>
        <taxon>Pseudomonadati</taxon>
        <taxon>Pseudomonadota</taxon>
        <taxon>Betaproteobacteria</taxon>
        <taxon>Nitrosomonadales</taxon>
        <taxon>Nitrosomonadaceae</taxon>
        <taxon>Nitrosomonas</taxon>
    </lineage>
</organism>
<dbReference type="InterPro" id="IPR052354">
    <property type="entry name" value="Cell_Wall_Dynamics_Protein"/>
</dbReference>
<dbReference type="InterPro" id="IPR036366">
    <property type="entry name" value="PGBDSf"/>
</dbReference>
<dbReference type="EMBL" id="FOSP01000010">
    <property type="protein sequence ID" value="SFK59390.1"/>
    <property type="molecule type" value="Genomic_DNA"/>
</dbReference>
<dbReference type="PANTHER" id="PTHR34408:SF1">
    <property type="entry name" value="GLYCOSYL HYDROLASE FAMILY 19 DOMAIN-CONTAINING PROTEIN HI_1415"/>
    <property type="match status" value="1"/>
</dbReference>
<name>A0A1I4AT26_9PROT</name>
<dbReference type="Gene3D" id="1.10.101.10">
    <property type="entry name" value="PGBD-like superfamily/PGBD"/>
    <property type="match status" value="1"/>
</dbReference>
<dbReference type="PANTHER" id="PTHR34408">
    <property type="entry name" value="FAMILY PROTEIN, PUTATIVE-RELATED"/>
    <property type="match status" value="1"/>
</dbReference>
<dbReference type="SUPFAM" id="SSF47090">
    <property type="entry name" value="PGBD-like"/>
    <property type="match status" value="1"/>
</dbReference>
<reference evidence="4" key="1">
    <citation type="submission" date="2016-10" db="EMBL/GenBank/DDBJ databases">
        <authorList>
            <person name="Varghese N."/>
            <person name="Submissions S."/>
        </authorList>
    </citation>
    <scope>NUCLEOTIDE SEQUENCE [LARGE SCALE GENOMIC DNA]</scope>
    <source>
        <strain evidence="4">Nm69</strain>
    </source>
</reference>
<evidence type="ECO:0000259" key="2">
    <source>
        <dbReference type="Pfam" id="PF01471"/>
    </source>
</evidence>
<dbReference type="AlphaFoldDB" id="A0A1I4AT26"/>
<dbReference type="InterPro" id="IPR036365">
    <property type="entry name" value="PGBD-like_sf"/>
</dbReference>